<dbReference type="PROSITE" id="PS51125">
    <property type="entry name" value="NHL"/>
    <property type="match status" value="3"/>
</dbReference>
<evidence type="ECO:0000256" key="1">
    <source>
        <dbReference type="ARBA" id="ARBA00022737"/>
    </source>
</evidence>
<keyword evidence="3" id="KW-1133">Transmembrane helix</keyword>
<feature type="transmembrane region" description="Helical" evidence="3">
    <location>
        <begin position="7"/>
        <end position="27"/>
    </location>
</feature>
<dbReference type="GO" id="GO:0008270">
    <property type="term" value="F:zinc ion binding"/>
    <property type="evidence" value="ECO:0007669"/>
    <property type="project" value="UniProtKB-KW"/>
</dbReference>
<dbReference type="SUPFAM" id="SSF101898">
    <property type="entry name" value="NHL repeat"/>
    <property type="match status" value="1"/>
</dbReference>
<dbReference type="Pfam" id="PF01436">
    <property type="entry name" value="NHL"/>
    <property type="match status" value="1"/>
</dbReference>
<dbReference type="InterPro" id="IPR050952">
    <property type="entry name" value="TRIM-NHL_E3_ligases"/>
</dbReference>
<feature type="repeat" description="NHL" evidence="2">
    <location>
        <begin position="93"/>
        <end position="136"/>
    </location>
</feature>
<keyword evidence="5" id="KW-1185">Reference proteome</keyword>
<dbReference type="GO" id="GO:0043161">
    <property type="term" value="P:proteasome-mediated ubiquitin-dependent protein catabolic process"/>
    <property type="evidence" value="ECO:0007669"/>
    <property type="project" value="TreeGrafter"/>
</dbReference>
<organism evidence="4 5">
    <name type="scientific">Mesobacillus persicus</name>
    <dbReference type="NCBI Taxonomy" id="930146"/>
    <lineage>
        <taxon>Bacteria</taxon>
        <taxon>Bacillati</taxon>
        <taxon>Bacillota</taxon>
        <taxon>Bacilli</taxon>
        <taxon>Bacillales</taxon>
        <taxon>Bacillaceae</taxon>
        <taxon>Mesobacillus</taxon>
    </lineage>
</organism>
<keyword evidence="3" id="KW-0472">Membrane</keyword>
<dbReference type="Gene3D" id="2.120.10.30">
    <property type="entry name" value="TolB, C-terminal domain"/>
    <property type="match status" value="2"/>
</dbReference>
<reference evidence="5" key="1">
    <citation type="submission" date="2016-10" db="EMBL/GenBank/DDBJ databases">
        <authorList>
            <person name="Varghese N."/>
            <person name="Submissions S."/>
        </authorList>
    </citation>
    <scope>NUCLEOTIDE SEQUENCE [LARGE SCALE GENOMIC DNA]</scope>
    <source>
        <strain evidence="5">B48,IBRC-M 10115,DSM 25386,CECT 8001</strain>
    </source>
</reference>
<evidence type="ECO:0000256" key="2">
    <source>
        <dbReference type="PROSITE-ProRule" id="PRU00504"/>
    </source>
</evidence>
<dbReference type="EMBL" id="FOBW01000004">
    <property type="protein sequence ID" value="SEM65137.1"/>
    <property type="molecule type" value="Genomic_DNA"/>
</dbReference>
<dbReference type="OrthoDB" id="9799230at2"/>
<proteinExistence type="predicted"/>
<protein>
    <submittedName>
        <fullName evidence="4">Sugar lactone lactonase YvrE</fullName>
    </submittedName>
</protein>
<evidence type="ECO:0000313" key="5">
    <source>
        <dbReference type="Proteomes" id="UP000198553"/>
    </source>
</evidence>
<dbReference type="Proteomes" id="UP000198553">
    <property type="component" value="Unassembled WGS sequence"/>
</dbReference>
<dbReference type="STRING" id="930146.SAMN05192533_104225"/>
<dbReference type="PANTHER" id="PTHR24104:SF25">
    <property type="entry name" value="PROTEIN LIN-41"/>
    <property type="match status" value="1"/>
</dbReference>
<feature type="repeat" description="NHL" evidence="2">
    <location>
        <begin position="188"/>
        <end position="228"/>
    </location>
</feature>
<evidence type="ECO:0000313" key="4">
    <source>
        <dbReference type="EMBL" id="SEM65137.1"/>
    </source>
</evidence>
<dbReference type="RefSeq" id="WP_090743369.1">
    <property type="nucleotide sequence ID" value="NZ_FOBW01000004.1"/>
</dbReference>
<dbReference type="GO" id="GO:0000209">
    <property type="term" value="P:protein polyubiquitination"/>
    <property type="evidence" value="ECO:0007669"/>
    <property type="project" value="TreeGrafter"/>
</dbReference>
<dbReference type="CDD" id="cd14963">
    <property type="entry name" value="NHL_like_5"/>
    <property type="match status" value="1"/>
</dbReference>
<dbReference type="PANTHER" id="PTHR24104">
    <property type="entry name" value="E3 UBIQUITIN-PROTEIN LIGASE NHLRC1-RELATED"/>
    <property type="match status" value="1"/>
</dbReference>
<name>A0A1H8A6H9_9BACI</name>
<dbReference type="GO" id="GO:0061630">
    <property type="term" value="F:ubiquitin protein ligase activity"/>
    <property type="evidence" value="ECO:0007669"/>
    <property type="project" value="TreeGrafter"/>
</dbReference>
<sequence length="322" mass="35606">MKKKNVYITMSSIFALSVALFATISFFNLEGNVRPMLAAVDQSGPPQYSQSFYGDFNEPLSKPMDVARIGEFVYVSDTSNRQIQVFDQAGTAIFKFGENGTEEGQFQFPYGIAGNAEGEIYVADLYNGNISIFDSKGKFIRYFEEKSEEKAIASPGGLRIYDEQLYVTDIKANKLFVFTLDGEKIMEIGGPGAEEGQFIAPNAVTVDREKQIYVTDSGNNRVQVFDQNGKFIRIINGSQDGKGSPLFVNPRGVAVDSQGVVYIVSNQSHNIYAYTPDGTEAFVLGGMGTDNGKLYLPNGLFIDNRDTLYVTDTINQRVSVYY</sequence>
<dbReference type="InterPro" id="IPR011042">
    <property type="entry name" value="6-blade_b-propeller_TolB-like"/>
</dbReference>
<dbReference type="InterPro" id="IPR001258">
    <property type="entry name" value="NHL_repeat"/>
</dbReference>
<accession>A0A1H8A6H9</accession>
<evidence type="ECO:0000256" key="3">
    <source>
        <dbReference type="SAM" id="Phobius"/>
    </source>
</evidence>
<feature type="repeat" description="NHL" evidence="2">
    <location>
        <begin position="247"/>
        <end position="277"/>
    </location>
</feature>
<keyword evidence="3" id="KW-0812">Transmembrane</keyword>
<dbReference type="AlphaFoldDB" id="A0A1H8A6H9"/>
<keyword evidence="1" id="KW-0677">Repeat</keyword>
<gene>
    <name evidence="4" type="ORF">SAMN05192533_104225</name>
</gene>